<name>A0A1Q5UJ88_9EURO</name>
<proteinExistence type="predicted"/>
<accession>A0A1Q5UJ88</accession>
<reference evidence="1 2" key="1">
    <citation type="submission" date="2016-10" db="EMBL/GenBank/DDBJ databases">
        <title>Genome sequence of the ascomycete fungus Penicillium subrubescens.</title>
        <authorList>
            <person name="De Vries R.P."/>
            <person name="Peng M."/>
            <person name="Dilokpimol A."/>
            <person name="Hilden K."/>
            <person name="Makela M.R."/>
            <person name="Grigoriev I."/>
            <person name="Riley R."/>
            <person name="Granchi Z."/>
        </authorList>
    </citation>
    <scope>NUCLEOTIDE SEQUENCE [LARGE SCALE GENOMIC DNA]</scope>
    <source>
        <strain evidence="1 2">CBS 132785</strain>
    </source>
</reference>
<organism evidence="1 2">
    <name type="scientific">Penicillium subrubescens</name>
    <dbReference type="NCBI Taxonomy" id="1316194"/>
    <lineage>
        <taxon>Eukaryota</taxon>
        <taxon>Fungi</taxon>
        <taxon>Dikarya</taxon>
        <taxon>Ascomycota</taxon>
        <taxon>Pezizomycotina</taxon>
        <taxon>Eurotiomycetes</taxon>
        <taxon>Eurotiomycetidae</taxon>
        <taxon>Eurotiales</taxon>
        <taxon>Aspergillaceae</taxon>
        <taxon>Penicillium</taxon>
    </lineage>
</organism>
<dbReference type="Proteomes" id="UP000186955">
    <property type="component" value="Unassembled WGS sequence"/>
</dbReference>
<keyword evidence="2" id="KW-1185">Reference proteome</keyword>
<gene>
    <name evidence="1" type="ORF">PENSUB_1797</name>
</gene>
<dbReference type="AlphaFoldDB" id="A0A1Q5UJ88"/>
<sequence>MLGDAELGTLAAGITSLSAESTHYNDQLQDLLERFRNVLRDYSAIRDKFEEAKKTRQLEKQVRLDGLWENRFHNQLARGSSSFDMQDACKIYIPNSVATSHLDNLFSVNLLGELRQQKILYH</sequence>
<evidence type="ECO:0000313" key="2">
    <source>
        <dbReference type="Proteomes" id="UP000186955"/>
    </source>
</evidence>
<evidence type="ECO:0000313" key="1">
    <source>
        <dbReference type="EMBL" id="OKP12558.1"/>
    </source>
</evidence>
<dbReference type="EMBL" id="MNBE01000199">
    <property type="protein sequence ID" value="OKP12558.1"/>
    <property type="molecule type" value="Genomic_DNA"/>
</dbReference>
<protein>
    <submittedName>
        <fullName evidence="1">Uncharacterized protein</fullName>
    </submittedName>
</protein>
<comment type="caution">
    <text evidence="1">The sequence shown here is derived from an EMBL/GenBank/DDBJ whole genome shotgun (WGS) entry which is preliminary data.</text>
</comment>